<evidence type="ECO:0000256" key="4">
    <source>
        <dbReference type="ARBA" id="ARBA00023163"/>
    </source>
</evidence>
<accession>A0A2N5CF87</accession>
<comment type="similarity">
    <text evidence="1">Belongs to the LysR transcriptional regulatory family.</text>
</comment>
<dbReference type="GO" id="GO:0003700">
    <property type="term" value="F:DNA-binding transcription factor activity"/>
    <property type="evidence" value="ECO:0007669"/>
    <property type="project" value="InterPro"/>
</dbReference>
<dbReference type="PROSITE" id="PS50931">
    <property type="entry name" value="HTH_LYSR"/>
    <property type="match status" value="1"/>
</dbReference>
<dbReference type="Pfam" id="PF00126">
    <property type="entry name" value="HTH_1"/>
    <property type="match status" value="1"/>
</dbReference>
<proteinExistence type="inferred from homology"/>
<evidence type="ECO:0000256" key="2">
    <source>
        <dbReference type="ARBA" id="ARBA00023015"/>
    </source>
</evidence>
<dbReference type="PANTHER" id="PTHR30419">
    <property type="entry name" value="HTH-TYPE TRANSCRIPTIONAL REGULATOR YBHD"/>
    <property type="match status" value="1"/>
</dbReference>
<dbReference type="SUPFAM" id="SSF53850">
    <property type="entry name" value="Periplasmic binding protein-like II"/>
    <property type="match status" value="1"/>
</dbReference>
<reference evidence="6 7" key="1">
    <citation type="submission" date="2017-12" db="EMBL/GenBank/DDBJ databases">
        <title>Genome sequence of the active heterotrophic nitrifier-denitrifier, Cupriavidus pauculus UM1.</title>
        <authorList>
            <person name="Putonti C."/>
            <person name="Castignetti D."/>
        </authorList>
    </citation>
    <scope>NUCLEOTIDE SEQUENCE [LARGE SCALE GENOMIC DNA]</scope>
    <source>
        <strain evidence="6 7">UM1</strain>
    </source>
</reference>
<dbReference type="OrthoDB" id="8839922at2"/>
<dbReference type="InterPro" id="IPR000847">
    <property type="entry name" value="LysR_HTH_N"/>
</dbReference>
<dbReference type="PANTHER" id="PTHR30419:SF8">
    <property type="entry name" value="NITROGEN ASSIMILATION TRANSCRIPTIONAL ACTIVATOR-RELATED"/>
    <property type="match status" value="1"/>
</dbReference>
<keyword evidence="4" id="KW-0804">Transcription</keyword>
<dbReference type="GO" id="GO:0005829">
    <property type="term" value="C:cytosol"/>
    <property type="evidence" value="ECO:0007669"/>
    <property type="project" value="TreeGrafter"/>
</dbReference>
<dbReference type="AlphaFoldDB" id="A0A2N5CF87"/>
<dbReference type="Proteomes" id="UP000234341">
    <property type="component" value="Unassembled WGS sequence"/>
</dbReference>
<dbReference type="PRINTS" id="PR00039">
    <property type="entry name" value="HTHLYSR"/>
</dbReference>
<evidence type="ECO:0000313" key="6">
    <source>
        <dbReference type="EMBL" id="PLQ00857.1"/>
    </source>
</evidence>
<dbReference type="GO" id="GO:0003677">
    <property type="term" value="F:DNA binding"/>
    <property type="evidence" value="ECO:0007669"/>
    <property type="project" value="UniProtKB-KW"/>
</dbReference>
<dbReference type="EMBL" id="PJRP01000003">
    <property type="protein sequence ID" value="PLQ00857.1"/>
    <property type="molecule type" value="Genomic_DNA"/>
</dbReference>
<dbReference type="InterPro" id="IPR050950">
    <property type="entry name" value="HTH-type_LysR_regulators"/>
</dbReference>
<feature type="domain" description="HTH lysR-type" evidence="5">
    <location>
        <begin position="1"/>
        <end position="63"/>
    </location>
</feature>
<dbReference type="Pfam" id="PF03466">
    <property type="entry name" value="LysR_substrate"/>
    <property type="match status" value="1"/>
</dbReference>
<keyword evidence="2" id="KW-0805">Transcription regulation</keyword>
<keyword evidence="3" id="KW-0238">DNA-binding</keyword>
<sequence>MKLTSIHAVPLAYFLEVAQTGSLSAASKTLHVAVSAISRQIARLEEELGVVLFDREPRGMRLTEAGRVVQQYGRRALLDTETLQADLQGLMSLTHSTVRVACTEGFAREYVPTLIASFQRRYPGVAFALEVVTAAEATRLVREGEVDIALTFAIADQDGIAVEYSEVAPVFACVSRNHPIAGMARVPLRELVTHPLVLPSTVHTLRQLFDLACSLEGLRPNVLLTSNSLGALVAYQNHVDVVYLTGSLAVRNTLRADRRVLVPITGRAMQQRALQIQTMAGRHLPPAVRAFADALRLDAGKRRRAVPAERGARAGG</sequence>
<evidence type="ECO:0000313" key="7">
    <source>
        <dbReference type="Proteomes" id="UP000234341"/>
    </source>
</evidence>
<dbReference type="FunFam" id="1.10.10.10:FF:000001">
    <property type="entry name" value="LysR family transcriptional regulator"/>
    <property type="match status" value="1"/>
</dbReference>
<dbReference type="Gene3D" id="3.40.190.290">
    <property type="match status" value="1"/>
</dbReference>
<gene>
    <name evidence="6" type="ORF">CYJ10_10535</name>
</gene>
<dbReference type="InterPro" id="IPR036388">
    <property type="entry name" value="WH-like_DNA-bd_sf"/>
</dbReference>
<evidence type="ECO:0000259" key="5">
    <source>
        <dbReference type="PROSITE" id="PS50931"/>
    </source>
</evidence>
<dbReference type="InterPro" id="IPR005119">
    <property type="entry name" value="LysR_subst-bd"/>
</dbReference>
<protein>
    <submittedName>
        <fullName evidence="6">LysR family transcriptional regulator</fullName>
    </submittedName>
</protein>
<organism evidence="6 7">
    <name type="scientific">Cupriavidus pauculus</name>
    <dbReference type="NCBI Taxonomy" id="82633"/>
    <lineage>
        <taxon>Bacteria</taxon>
        <taxon>Pseudomonadati</taxon>
        <taxon>Pseudomonadota</taxon>
        <taxon>Betaproteobacteria</taxon>
        <taxon>Burkholderiales</taxon>
        <taxon>Burkholderiaceae</taxon>
        <taxon>Cupriavidus</taxon>
    </lineage>
</organism>
<name>A0A2N5CF87_9BURK</name>
<dbReference type="SUPFAM" id="SSF46785">
    <property type="entry name" value="Winged helix' DNA-binding domain"/>
    <property type="match status" value="1"/>
</dbReference>
<comment type="caution">
    <text evidence="6">The sequence shown here is derived from an EMBL/GenBank/DDBJ whole genome shotgun (WGS) entry which is preliminary data.</text>
</comment>
<dbReference type="Gene3D" id="1.10.10.10">
    <property type="entry name" value="Winged helix-like DNA-binding domain superfamily/Winged helix DNA-binding domain"/>
    <property type="match status" value="1"/>
</dbReference>
<evidence type="ECO:0000256" key="3">
    <source>
        <dbReference type="ARBA" id="ARBA00023125"/>
    </source>
</evidence>
<dbReference type="RefSeq" id="WP_101681422.1">
    <property type="nucleotide sequence ID" value="NZ_PJRP01000003.1"/>
</dbReference>
<evidence type="ECO:0000256" key="1">
    <source>
        <dbReference type="ARBA" id="ARBA00009437"/>
    </source>
</evidence>
<dbReference type="InterPro" id="IPR036390">
    <property type="entry name" value="WH_DNA-bd_sf"/>
</dbReference>